<dbReference type="Pfam" id="PF01996">
    <property type="entry name" value="F420_ligase"/>
    <property type="match status" value="1"/>
</dbReference>
<dbReference type="Gene3D" id="3.30.1330.100">
    <property type="entry name" value="CofE-like"/>
    <property type="match status" value="1"/>
</dbReference>
<accession>A0A645B535</accession>
<dbReference type="SUPFAM" id="SSF144010">
    <property type="entry name" value="CofE-like"/>
    <property type="match status" value="1"/>
</dbReference>
<dbReference type="InterPro" id="IPR002847">
    <property type="entry name" value="F420-0_gamma-glut_ligase-dom"/>
</dbReference>
<reference evidence="2" key="1">
    <citation type="submission" date="2019-08" db="EMBL/GenBank/DDBJ databases">
        <authorList>
            <person name="Kucharzyk K."/>
            <person name="Murdoch R.W."/>
            <person name="Higgins S."/>
            <person name="Loffler F."/>
        </authorList>
    </citation>
    <scope>NUCLEOTIDE SEQUENCE</scope>
</reference>
<organism evidence="2">
    <name type="scientific">bioreactor metagenome</name>
    <dbReference type="NCBI Taxonomy" id="1076179"/>
    <lineage>
        <taxon>unclassified sequences</taxon>
        <taxon>metagenomes</taxon>
        <taxon>ecological metagenomes</taxon>
    </lineage>
</organism>
<feature type="domain" description="Coenzyme F420:L-glutamate ligase-like" evidence="1">
    <location>
        <begin position="47"/>
        <end position="200"/>
    </location>
</feature>
<gene>
    <name evidence="2" type="ORF">SDC9_107358</name>
</gene>
<sequence length="252" mass="26884">MLPLIETEVKAPEAPAAASEEPYVPQANPGKNELIEVDGVQVKRLAVRTHVVTPADDIADVAKKYAAPHMIDGDILVCSEKSVACSQKRAIPVVDIHPRPLAKFLVKFVYKSPYGIGLGIPETMEMALRECGTPRILFAAACSAVGKLIGKRGWFYKIAGYKAESIDGPTPYTIAPYNKCVVLGPAEPDKTAKKMADAIGHPVAIVDVNDLQAKVLGASGPEVDRTFIAKAMKDNPLGQSGQSTPMGIIRKA</sequence>
<protein>
    <recommendedName>
        <fullName evidence="1">Coenzyme F420:L-glutamate ligase-like domain-containing protein</fullName>
    </recommendedName>
</protein>
<evidence type="ECO:0000259" key="1">
    <source>
        <dbReference type="Pfam" id="PF01996"/>
    </source>
</evidence>
<name>A0A645B535_9ZZZZ</name>
<proteinExistence type="predicted"/>
<evidence type="ECO:0000313" key="2">
    <source>
        <dbReference type="EMBL" id="MPM60507.1"/>
    </source>
</evidence>
<comment type="caution">
    <text evidence="2">The sequence shown here is derived from an EMBL/GenBank/DDBJ whole genome shotgun (WGS) entry which is preliminary data.</text>
</comment>
<dbReference type="EMBL" id="VSSQ01017836">
    <property type="protein sequence ID" value="MPM60507.1"/>
    <property type="molecule type" value="Genomic_DNA"/>
</dbReference>
<dbReference type="AlphaFoldDB" id="A0A645B535"/>